<protein>
    <submittedName>
        <fullName evidence="1">Uncharacterized protein</fullName>
    </submittedName>
</protein>
<dbReference type="Proteomes" id="UP000518681">
    <property type="component" value="Unassembled WGS sequence"/>
</dbReference>
<reference evidence="1 2" key="1">
    <citation type="submission" date="2020-08" db="EMBL/GenBank/DDBJ databases">
        <title>Genomic Encyclopedia of Type Strains, Phase IV (KMG-V): Genome sequencing to study the core and pangenomes of soil and plant-associated prokaryotes.</title>
        <authorList>
            <person name="Whitman W."/>
        </authorList>
    </citation>
    <scope>NUCLEOTIDE SEQUENCE [LARGE SCALE GENOMIC DNA]</scope>
    <source>
        <strain evidence="1 2">SEMIA 4013</strain>
    </source>
</reference>
<evidence type="ECO:0000313" key="1">
    <source>
        <dbReference type="EMBL" id="MBB6203417.1"/>
    </source>
</evidence>
<dbReference type="EMBL" id="JACIIK010000007">
    <property type="protein sequence ID" value="MBB6203417.1"/>
    <property type="molecule type" value="Genomic_DNA"/>
</dbReference>
<name>A0AAW3UXQ6_9BURK</name>
<organism evidence="1 2">
    <name type="scientific">Paraburkholderia fungorum</name>
    <dbReference type="NCBI Taxonomy" id="134537"/>
    <lineage>
        <taxon>Bacteria</taxon>
        <taxon>Pseudomonadati</taxon>
        <taxon>Pseudomonadota</taxon>
        <taxon>Betaproteobacteria</taxon>
        <taxon>Burkholderiales</taxon>
        <taxon>Burkholderiaceae</taxon>
        <taxon>Paraburkholderia</taxon>
    </lineage>
</organism>
<evidence type="ECO:0000313" key="2">
    <source>
        <dbReference type="Proteomes" id="UP000518681"/>
    </source>
</evidence>
<accession>A0AAW3UXQ6</accession>
<proteinExistence type="predicted"/>
<gene>
    <name evidence="1" type="ORF">GGD69_004295</name>
</gene>
<comment type="caution">
    <text evidence="1">The sequence shown here is derived from an EMBL/GenBank/DDBJ whole genome shotgun (WGS) entry which is preliminary data.</text>
</comment>
<sequence>MTSALAHIVGSTKGGTIVLTGGSHHSLKPRTLRYSVSELTT</sequence>
<dbReference type="AlphaFoldDB" id="A0AAW3UXQ6"/>